<keyword evidence="4" id="KW-1185">Reference proteome</keyword>
<evidence type="ECO:0000313" key="4">
    <source>
        <dbReference type="Proteomes" id="UP000186922"/>
    </source>
</evidence>
<reference evidence="3 4" key="1">
    <citation type="journal article" date="2016" name="Nat. Commun.">
        <title>Extremotolerant tardigrade genome and improved radiotolerance of human cultured cells by tardigrade-unique protein.</title>
        <authorList>
            <person name="Hashimoto T."/>
            <person name="Horikawa D.D."/>
            <person name="Saito Y."/>
            <person name="Kuwahara H."/>
            <person name="Kozuka-Hata H."/>
            <person name="Shin-I T."/>
            <person name="Minakuchi Y."/>
            <person name="Ohishi K."/>
            <person name="Motoyama A."/>
            <person name="Aizu T."/>
            <person name="Enomoto A."/>
            <person name="Kondo K."/>
            <person name="Tanaka S."/>
            <person name="Hara Y."/>
            <person name="Koshikawa S."/>
            <person name="Sagara H."/>
            <person name="Miura T."/>
            <person name="Yokobori S."/>
            <person name="Miyagawa K."/>
            <person name="Suzuki Y."/>
            <person name="Kubo T."/>
            <person name="Oyama M."/>
            <person name="Kohara Y."/>
            <person name="Fujiyama A."/>
            <person name="Arakawa K."/>
            <person name="Katayama T."/>
            <person name="Toyoda A."/>
            <person name="Kunieda T."/>
        </authorList>
    </citation>
    <scope>NUCLEOTIDE SEQUENCE [LARGE SCALE GENOMIC DNA]</scope>
    <source>
        <strain evidence="3 4">YOKOZUNA-1</strain>
    </source>
</reference>
<feature type="region of interest" description="Disordered" evidence="2">
    <location>
        <begin position="519"/>
        <end position="555"/>
    </location>
</feature>
<protein>
    <submittedName>
        <fullName evidence="3">Uncharacterized protein</fullName>
    </submittedName>
</protein>
<evidence type="ECO:0000256" key="2">
    <source>
        <dbReference type="SAM" id="MobiDB-lite"/>
    </source>
</evidence>
<sequence>MMTYQRFIWTSPRKTADVLNDPSCPFSLAHEVRNAVQELVAARWNSSRPLWSNQDCLRLDVAEKKGMDMLKEYFLSIGNACPSGKEVPSTTDADKQEEREDKESRDALSARLQSAQNSPHAGKITGAASRTGPYSARNRHVQILVLPAYRGVYTRIHDEWKAKVEKTAQEEEEMKKQKEATRALLKPTVQKSGASKTEAPQPAITVLRKPEVQKIPLRKVVKPLKPLDRQERIQSHAVFPRSSEALLGLSQRPSKTKLHHRKSKQKLRRNRTRKLGRISRPSLNHLSATNTPVDGAQQENEDDGSEVSSRCSEVTSSPTIDPDHTNISKTGPTKHSQHSGKNETLRDMAEHYFLLGGFPSVVNTILYEDPPTKETDGQESVPRYAMKLVRHYPRPPENFPQHYSTKKRLTAVKHYEETFRQFISRIKHLRHEVFASAWKRYQHRQTRKSRDWEKADCFGDANHQQQYLLRLHRIFRYLEDQQTDAFTQPKPLGKPDRHTRQHAAITEVVTEAEKIWKKRSRRLLTPTSPDYPSAGFGNDEDEEEEEDRYVTKTTS</sequence>
<organism evidence="3 4">
    <name type="scientific">Ramazzottius varieornatus</name>
    <name type="common">Water bear</name>
    <name type="synonym">Tardigrade</name>
    <dbReference type="NCBI Taxonomy" id="947166"/>
    <lineage>
        <taxon>Eukaryota</taxon>
        <taxon>Metazoa</taxon>
        <taxon>Ecdysozoa</taxon>
        <taxon>Tardigrada</taxon>
        <taxon>Eutardigrada</taxon>
        <taxon>Parachela</taxon>
        <taxon>Hypsibioidea</taxon>
        <taxon>Ramazzottiidae</taxon>
        <taxon>Ramazzottius</taxon>
    </lineage>
</organism>
<evidence type="ECO:0000256" key="1">
    <source>
        <dbReference type="SAM" id="Coils"/>
    </source>
</evidence>
<dbReference type="AlphaFoldDB" id="A0A1D1VWV2"/>
<gene>
    <name evidence="3" type="primary">RvY_15546</name>
    <name evidence="3" type="synonym">RvY_15546.1</name>
    <name evidence="3" type="ORF">RvY_15546-1</name>
</gene>
<feature type="region of interest" description="Disordered" evidence="2">
    <location>
        <begin position="244"/>
        <end position="341"/>
    </location>
</feature>
<comment type="caution">
    <text evidence="3">The sequence shown here is derived from an EMBL/GenBank/DDBJ whole genome shotgun (WGS) entry which is preliminary data.</text>
</comment>
<proteinExistence type="predicted"/>
<keyword evidence="1" id="KW-0175">Coiled coil</keyword>
<evidence type="ECO:0000313" key="3">
    <source>
        <dbReference type="EMBL" id="GAV05406.1"/>
    </source>
</evidence>
<feature type="compositionally biased region" description="Acidic residues" evidence="2">
    <location>
        <begin position="538"/>
        <end position="547"/>
    </location>
</feature>
<dbReference type="Proteomes" id="UP000186922">
    <property type="component" value="Unassembled WGS sequence"/>
</dbReference>
<feature type="compositionally biased region" description="Basic residues" evidence="2">
    <location>
        <begin position="254"/>
        <end position="277"/>
    </location>
</feature>
<dbReference type="EMBL" id="BDGG01000012">
    <property type="protein sequence ID" value="GAV05406.1"/>
    <property type="molecule type" value="Genomic_DNA"/>
</dbReference>
<feature type="compositionally biased region" description="Basic and acidic residues" evidence="2">
    <location>
        <begin position="92"/>
        <end position="108"/>
    </location>
</feature>
<feature type="compositionally biased region" description="Polar residues" evidence="2">
    <location>
        <begin position="306"/>
        <end position="320"/>
    </location>
</feature>
<name>A0A1D1VWV2_RAMVA</name>
<feature type="region of interest" description="Disordered" evidence="2">
    <location>
        <begin position="84"/>
        <end position="133"/>
    </location>
</feature>
<feature type="compositionally biased region" description="Polar residues" evidence="2">
    <location>
        <begin position="281"/>
        <end position="292"/>
    </location>
</feature>
<feature type="coiled-coil region" evidence="1">
    <location>
        <begin position="157"/>
        <end position="184"/>
    </location>
</feature>
<accession>A0A1D1VWV2</accession>